<accession>A0A0L6UT59</accession>
<dbReference type="VEuPathDB" id="FungiDB:VP01_3970g2"/>
<evidence type="ECO:0000313" key="2">
    <source>
        <dbReference type="Proteomes" id="UP000037035"/>
    </source>
</evidence>
<comment type="caution">
    <text evidence="1">The sequence shown here is derived from an EMBL/GenBank/DDBJ whole genome shotgun (WGS) entry which is preliminary data.</text>
</comment>
<dbReference type="EMBL" id="LAVV01009024">
    <property type="protein sequence ID" value="KNZ51402.1"/>
    <property type="molecule type" value="Genomic_DNA"/>
</dbReference>
<dbReference type="AlphaFoldDB" id="A0A0L6UT59"/>
<gene>
    <name evidence="1" type="ORF">VP01_3970g2</name>
</gene>
<keyword evidence="2" id="KW-1185">Reference proteome</keyword>
<sequence length="224" mass="25197">TLSSESQNLNKNCIALLIQLKDQEVPFKTPLLGKLTDEKLGSHLLILEYLSSCKTNSSRSNKEDGKIYNEMTLKPLYHLKIMIINLFIKYFILCGSSATNVEPDSNSTQIQALVTQKKDTKQSSICLGCLRLGDWKMFGKGLMIILMVFSSNLPSQPTASSKFAHLKSFSWPRKSLLTYLPALKHYSQETNSNSLVPNLPKESHVFCFLVKFKPSLLLGLYNSN</sequence>
<feature type="non-terminal residue" evidence="1">
    <location>
        <position position="1"/>
    </location>
</feature>
<name>A0A0L6UT59_9BASI</name>
<dbReference type="STRING" id="27349.A0A0L6UT59"/>
<organism evidence="1 2">
    <name type="scientific">Puccinia sorghi</name>
    <dbReference type="NCBI Taxonomy" id="27349"/>
    <lineage>
        <taxon>Eukaryota</taxon>
        <taxon>Fungi</taxon>
        <taxon>Dikarya</taxon>
        <taxon>Basidiomycota</taxon>
        <taxon>Pucciniomycotina</taxon>
        <taxon>Pucciniomycetes</taxon>
        <taxon>Pucciniales</taxon>
        <taxon>Pucciniaceae</taxon>
        <taxon>Puccinia</taxon>
    </lineage>
</organism>
<proteinExistence type="predicted"/>
<protein>
    <submittedName>
        <fullName evidence="1">Uncharacterized protein</fullName>
    </submittedName>
</protein>
<dbReference type="Proteomes" id="UP000037035">
    <property type="component" value="Unassembled WGS sequence"/>
</dbReference>
<evidence type="ECO:0000313" key="1">
    <source>
        <dbReference type="EMBL" id="KNZ51402.1"/>
    </source>
</evidence>
<reference evidence="1 2" key="1">
    <citation type="submission" date="2015-08" db="EMBL/GenBank/DDBJ databases">
        <title>Next Generation Sequencing and Analysis of the Genome of Puccinia sorghi L Schw, the Causal Agent of Maize Common Rust.</title>
        <authorList>
            <person name="Rochi L."/>
            <person name="Burguener G."/>
            <person name="Darino M."/>
            <person name="Turjanski A."/>
            <person name="Kreff E."/>
            <person name="Dieguez M.J."/>
            <person name="Sacco F."/>
        </authorList>
    </citation>
    <scope>NUCLEOTIDE SEQUENCE [LARGE SCALE GENOMIC DNA]</scope>
    <source>
        <strain evidence="1 2">RO10H11247</strain>
    </source>
</reference>